<dbReference type="PROSITE" id="PS51257">
    <property type="entry name" value="PROKAR_LIPOPROTEIN"/>
    <property type="match status" value="1"/>
</dbReference>
<dbReference type="EMBL" id="GBXM01036414">
    <property type="protein sequence ID" value="JAH72163.1"/>
    <property type="molecule type" value="Transcribed_RNA"/>
</dbReference>
<reference evidence="1" key="2">
    <citation type="journal article" date="2015" name="Fish Shellfish Immunol.">
        <title>Early steps in the European eel (Anguilla anguilla)-Vibrio vulnificus interaction in the gills: Role of the RtxA13 toxin.</title>
        <authorList>
            <person name="Callol A."/>
            <person name="Pajuelo D."/>
            <person name="Ebbesson L."/>
            <person name="Teles M."/>
            <person name="MacKenzie S."/>
            <person name="Amaro C."/>
        </authorList>
    </citation>
    <scope>NUCLEOTIDE SEQUENCE</scope>
</reference>
<organism evidence="1">
    <name type="scientific">Anguilla anguilla</name>
    <name type="common">European freshwater eel</name>
    <name type="synonym">Muraena anguilla</name>
    <dbReference type="NCBI Taxonomy" id="7936"/>
    <lineage>
        <taxon>Eukaryota</taxon>
        <taxon>Metazoa</taxon>
        <taxon>Chordata</taxon>
        <taxon>Craniata</taxon>
        <taxon>Vertebrata</taxon>
        <taxon>Euteleostomi</taxon>
        <taxon>Actinopterygii</taxon>
        <taxon>Neopterygii</taxon>
        <taxon>Teleostei</taxon>
        <taxon>Anguilliformes</taxon>
        <taxon>Anguillidae</taxon>
        <taxon>Anguilla</taxon>
    </lineage>
</organism>
<accession>A0A0E9V4H3</accession>
<reference evidence="1" key="1">
    <citation type="submission" date="2014-11" db="EMBL/GenBank/DDBJ databases">
        <authorList>
            <person name="Amaro Gonzalez C."/>
        </authorList>
    </citation>
    <scope>NUCLEOTIDE SEQUENCE</scope>
</reference>
<sequence length="42" mass="4687">MFFFKETVKCDSTFSAQYSSTFSACDSIVIKNPPPQSLSSFI</sequence>
<dbReference type="AlphaFoldDB" id="A0A0E9V4H3"/>
<name>A0A0E9V4H3_ANGAN</name>
<evidence type="ECO:0000313" key="1">
    <source>
        <dbReference type="EMBL" id="JAH72163.1"/>
    </source>
</evidence>
<proteinExistence type="predicted"/>
<protein>
    <submittedName>
        <fullName evidence="1">Uncharacterized protein</fullName>
    </submittedName>
</protein>